<dbReference type="PANTHER" id="PTHR32196">
    <property type="entry name" value="ABC TRANSPORTER PERMEASE PROTEIN YPHD-RELATED-RELATED"/>
    <property type="match status" value="1"/>
</dbReference>
<evidence type="ECO:0000256" key="3">
    <source>
        <dbReference type="ARBA" id="ARBA00022692"/>
    </source>
</evidence>
<dbReference type="AlphaFoldDB" id="A0A378TXM1"/>
<dbReference type="GeneID" id="93351410"/>
<accession>A0A378TXM1</accession>
<dbReference type="GO" id="GO:0005886">
    <property type="term" value="C:plasma membrane"/>
    <property type="evidence" value="ECO:0007669"/>
    <property type="project" value="UniProtKB-SubCell"/>
</dbReference>
<keyword evidence="4 6" id="KW-1133">Transmembrane helix</keyword>
<evidence type="ECO:0000256" key="6">
    <source>
        <dbReference type="SAM" id="Phobius"/>
    </source>
</evidence>
<evidence type="ECO:0000256" key="1">
    <source>
        <dbReference type="ARBA" id="ARBA00004651"/>
    </source>
</evidence>
<comment type="subcellular location">
    <subcellularLocation>
        <location evidence="1">Cell membrane</location>
        <topology evidence="1">Multi-pass membrane protein</topology>
    </subcellularLocation>
</comment>
<keyword evidence="2" id="KW-1003">Cell membrane</keyword>
<dbReference type="PANTHER" id="PTHR32196:SF69">
    <property type="entry name" value="BRANCHED-CHAIN AMINO ACID TRANSPORT SYSTEM, PERMEASE PROTEIN"/>
    <property type="match status" value="1"/>
</dbReference>
<proteinExistence type="predicted"/>
<feature type="transmembrane region" description="Helical" evidence="6">
    <location>
        <begin position="274"/>
        <end position="291"/>
    </location>
</feature>
<dbReference type="Proteomes" id="UP000254927">
    <property type="component" value="Unassembled WGS sequence"/>
</dbReference>
<organism evidence="7 8">
    <name type="scientific">Neisseria elongata</name>
    <dbReference type="NCBI Taxonomy" id="495"/>
    <lineage>
        <taxon>Bacteria</taxon>
        <taxon>Pseudomonadati</taxon>
        <taxon>Pseudomonadota</taxon>
        <taxon>Betaproteobacteria</taxon>
        <taxon>Neisseriales</taxon>
        <taxon>Neisseriaceae</taxon>
        <taxon>Neisseria</taxon>
    </lineage>
</organism>
<feature type="transmembrane region" description="Helical" evidence="6">
    <location>
        <begin position="42"/>
        <end position="69"/>
    </location>
</feature>
<feature type="transmembrane region" description="Helical" evidence="6">
    <location>
        <begin position="12"/>
        <end position="30"/>
    </location>
</feature>
<dbReference type="InterPro" id="IPR001851">
    <property type="entry name" value="ABC_transp_permease"/>
</dbReference>
<evidence type="ECO:0000256" key="5">
    <source>
        <dbReference type="ARBA" id="ARBA00023136"/>
    </source>
</evidence>
<keyword evidence="3 6" id="KW-0812">Transmembrane</keyword>
<evidence type="ECO:0000256" key="4">
    <source>
        <dbReference type="ARBA" id="ARBA00022989"/>
    </source>
</evidence>
<reference evidence="7 8" key="1">
    <citation type="submission" date="2018-06" db="EMBL/GenBank/DDBJ databases">
        <authorList>
            <consortium name="Pathogen Informatics"/>
            <person name="Doyle S."/>
        </authorList>
    </citation>
    <scope>NUCLEOTIDE SEQUENCE [LARGE SCALE GENOMIC DNA]</scope>
    <source>
        <strain evidence="7 8">NCTC10660</strain>
    </source>
</reference>
<gene>
    <name evidence="7" type="ORF">NCTC10660_00397</name>
</gene>
<feature type="transmembrane region" description="Helical" evidence="6">
    <location>
        <begin position="183"/>
        <end position="203"/>
    </location>
</feature>
<evidence type="ECO:0000313" key="8">
    <source>
        <dbReference type="Proteomes" id="UP000254927"/>
    </source>
</evidence>
<evidence type="ECO:0000256" key="2">
    <source>
        <dbReference type="ARBA" id="ARBA00022475"/>
    </source>
</evidence>
<dbReference type="CDD" id="cd06574">
    <property type="entry name" value="TM_PBP1_branched-chain-AA_like"/>
    <property type="match status" value="1"/>
</dbReference>
<dbReference type="EMBL" id="UGQW01000002">
    <property type="protein sequence ID" value="STZ66930.1"/>
    <property type="molecule type" value="Genomic_DNA"/>
</dbReference>
<keyword evidence="5 6" id="KW-0472">Membrane</keyword>
<sequence length="301" mass="31541">MTLIAFFGGIETGLIYALVALGVLISFRILDFPDLTADGSFPLGAVVFAVSVGAGVNPWLACLLGALAGAAAGTVTAWLHVSLNILPLLASILVMVALYSLNLRITGGTPNLPLIDTPSVFSPFTAPDFSNQFWVQPLIVLFFVIAAKLLLDWFFNTKTGLAVRATGINARMARAQGVPTSKMIVLGMALSNALIALGGALFAQTSGSADMSSGIGTIVIGLAAVIIGENLLPAKRIFLITLSAVLGSIVYRLMIAFALGNEQLQSIGVRPTDLNLITAVLVVFALQLPAVKRRLKRKPTP</sequence>
<dbReference type="RefSeq" id="WP_003770739.1">
    <property type="nucleotide sequence ID" value="NZ_CP031252.1"/>
</dbReference>
<name>A0A378TXM1_NEIEL</name>
<dbReference type="Pfam" id="PF02653">
    <property type="entry name" value="BPD_transp_2"/>
    <property type="match status" value="1"/>
</dbReference>
<feature type="transmembrane region" description="Helical" evidence="6">
    <location>
        <begin position="81"/>
        <end position="101"/>
    </location>
</feature>
<feature type="transmembrane region" description="Helical" evidence="6">
    <location>
        <begin position="215"/>
        <end position="232"/>
    </location>
</feature>
<protein>
    <submittedName>
        <fullName evidence="7">Beta-methylgalactoside transporter inner membrane component</fullName>
    </submittedName>
</protein>
<dbReference type="GO" id="GO:0022857">
    <property type="term" value="F:transmembrane transporter activity"/>
    <property type="evidence" value="ECO:0007669"/>
    <property type="project" value="InterPro"/>
</dbReference>
<feature type="transmembrane region" description="Helical" evidence="6">
    <location>
        <begin position="133"/>
        <end position="155"/>
    </location>
</feature>
<evidence type="ECO:0000313" key="7">
    <source>
        <dbReference type="EMBL" id="STZ66930.1"/>
    </source>
</evidence>
<feature type="transmembrane region" description="Helical" evidence="6">
    <location>
        <begin position="237"/>
        <end position="259"/>
    </location>
</feature>